<evidence type="ECO:0000256" key="5">
    <source>
        <dbReference type="ARBA" id="ARBA00023315"/>
    </source>
</evidence>
<reference evidence="9" key="1">
    <citation type="submission" date="2018-04" db="EMBL/GenBank/DDBJ databases">
        <authorList>
            <person name="Liu S."/>
            <person name="Wang Z."/>
            <person name="Li J."/>
        </authorList>
    </citation>
    <scope>NUCLEOTIDE SEQUENCE [LARGE SCALE GENOMIC DNA]</scope>
    <source>
        <strain evidence="9">S1194</strain>
    </source>
</reference>
<keyword evidence="9" id="KW-1185">Reference proteome</keyword>
<dbReference type="InterPro" id="IPR001078">
    <property type="entry name" value="2-oxoacid_DH_actylTfrase"/>
</dbReference>
<evidence type="ECO:0000313" key="9">
    <source>
        <dbReference type="Proteomes" id="UP000244978"/>
    </source>
</evidence>
<accession>A0A2U1SZ96</accession>
<dbReference type="PANTHER" id="PTHR43178">
    <property type="entry name" value="DIHYDROLIPOAMIDE ACETYLTRANSFERASE COMPONENT OF PYRUVATE DEHYDROGENASE COMPLEX"/>
    <property type="match status" value="1"/>
</dbReference>
<evidence type="ECO:0000256" key="1">
    <source>
        <dbReference type="ARBA" id="ARBA00001938"/>
    </source>
</evidence>
<evidence type="ECO:0000259" key="7">
    <source>
        <dbReference type="PROSITE" id="PS50968"/>
    </source>
</evidence>
<dbReference type="CDD" id="cd06849">
    <property type="entry name" value="lipoyl_domain"/>
    <property type="match status" value="1"/>
</dbReference>
<feature type="domain" description="Lipoyl-binding" evidence="7">
    <location>
        <begin position="3"/>
        <end position="78"/>
    </location>
</feature>
<dbReference type="Gene3D" id="2.40.50.100">
    <property type="match status" value="1"/>
</dbReference>
<comment type="similarity">
    <text evidence="2 6">Belongs to the 2-oxoacid dehydrogenase family.</text>
</comment>
<dbReference type="PANTHER" id="PTHR43178:SF5">
    <property type="entry name" value="LIPOAMIDE ACYLTRANSFERASE COMPONENT OF BRANCHED-CHAIN ALPHA-KETO ACID DEHYDROGENASE COMPLEX, MITOCHONDRIAL"/>
    <property type="match status" value="1"/>
</dbReference>
<evidence type="ECO:0000256" key="4">
    <source>
        <dbReference type="ARBA" id="ARBA00022823"/>
    </source>
</evidence>
<evidence type="ECO:0000313" key="8">
    <source>
        <dbReference type="EMBL" id="PWB96954.1"/>
    </source>
</evidence>
<proteinExistence type="inferred from homology"/>
<keyword evidence="4 6" id="KW-0450">Lipoyl</keyword>
<dbReference type="EC" id="2.3.1.-" evidence="6"/>
<name>A0A2U1SZ96_9MICO</name>
<dbReference type="GO" id="GO:0016407">
    <property type="term" value="F:acetyltransferase activity"/>
    <property type="evidence" value="ECO:0007669"/>
    <property type="project" value="TreeGrafter"/>
</dbReference>
<dbReference type="InterPro" id="IPR011053">
    <property type="entry name" value="Single_hybrid_motif"/>
</dbReference>
<dbReference type="GO" id="GO:0031405">
    <property type="term" value="F:lipoic acid binding"/>
    <property type="evidence" value="ECO:0007669"/>
    <property type="project" value="TreeGrafter"/>
</dbReference>
<dbReference type="EMBL" id="QEEX01000001">
    <property type="protein sequence ID" value="PWB96954.1"/>
    <property type="molecule type" value="Genomic_DNA"/>
</dbReference>
<comment type="cofactor">
    <cofactor evidence="1 6">
        <name>(R)-lipoate</name>
        <dbReference type="ChEBI" id="CHEBI:83088"/>
    </cofactor>
</comment>
<protein>
    <recommendedName>
        <fullName evidence="6">Dihydrolipoamide acetyltransferase component of pyruvate dehydrogenase complex</fullName>
        <ecNumber evidence="6">2.3.1.-</ecNumber>
    </recommendedName>
</protein>
<dbReference type="InterPro" id="IPR000089">
    <property type="entry name" value="Biotin_lipoyl"/>
</dbReference>
<evidence type="ECO:0000256" key="6">
    <source>
        <dbReference type="RuleBase" id="RU003423"/>
    </source>
</evidence>
<dbReference type="FunFam" id="3.30.559.10:FF:000007">
    <property type="entry name" value="Dihydrolipoamide acetyltransferase component of pyruvate dehydrogenase complex"/>
    <property type="match status" value="1"/>
</dbReference>
<dbReference type="Pfam" id="PF00198">
    <property type="entry name" value="2-oxoacid_dh"/>
    <property type="match status" value="1"/>
</dbReference>
<sequence length="417" mass="43846">MSLRDFALPDLGEGLTESELVSWEVQVGDTVELNQILAEVETAKALVQLPSPFAGVVRSLLADPGDSVRVGSVIVSIETDDGDDSPPAADLEAADAVIAAVVDPEPVAAQSVSQSVSESVSEGVAPAANRTAVLVGYGPKGETGELPRRRHRRTEWLASHQAAPVAAPDAADSARSGATDAFEQQSEVRSPITGVRRRMAEAMVQSAFTAPHASLTLTVDVTQSLELLDRLRQSPRLREHSMGILTLVAKACLVAIKHTPEINSRWDESAQEVVQFAHVNLGIAVATDRGLLVPNIRGADELSLPALADAMTALTASARESATTPHQLVDGTFTVTNVGVFGVDAGTPILPPGEAAILALGAIRRVPWEHDGEIALRSVVTLTLAFDHRLIDGRQGSEFLTTVGSILRNPAGVLALV</sequence>
<evidence type="ECO:0000256" key="3">
    <source>
        <dbReference type="ARBA" id="ARBA00022679"/>
    </source>
</evidence>
<dbReference type="SUPFAM" id="SSF52777">
    <property type="entry name" value="CoA-dependent acyltransferases"/>
    <property type="match status" value="1"/>
</dbReference>
<dbReference type="AlphaFoldDB" id="A0A2U1SZ96"/>
<dbReference type="InterPro" id="IPR023213">
    <property type="entry name" value="CAT-like_dom_sf"/>
</dbReference>
<dbReference type="InterPro" id="IPR050743">
    <property type="entry name" value="2-oxoacid_DH_E2_comp"/>
</dbReference>
<keyword evidence="3 6" id="KW-0808">Transferase</keyword>
<dbReference type="Pfam" id="PF00364">
    <property type="entry name" value="Biotin_lipoyl"/>
    <property type="match status" value="1"/>
</dbReference>
<evidence type="ECO:0000256" key="2">
    <source>
        <dbReference type="ARBA" id="ARBA00007317"/>
    </source>
</evidence>
<comment type="caution">
    <text evidence="8">The sequence shown here is derived from an EMBL/GenBank/DDBJ whole genome shotgun (WGS) entry which is preliminary data.</text>
</comment>
<dbReference type="RefSeq" id="WP_108996974.1">
    <property type="nucleotide sequence ID" value="NZ_QEEX01000001.1"/>
</dbReference>
<dbReference type="Gene3D" id="3.30.559.10">
    <property type="entry name" value="Chloramphenicol acetyltransferase-like domain"/>
    <property type="match status" value="1"/>
</dbReference>
<dbReference type="Proteomes" id="UP000244978">
    <property type="component" value="Unassembled WGS sequence"/>
</dbReference>
<organism evidence="8 9">
    <name type="scientific">Homoserinimonas hongtaonis</name>
    <dbReference type="NCBI Taxonomy" id="2079791"/>
    <lineage>
        <taxon>Bacteria</taxon>
        <taxon>Bacillati</taxon>
        <taxon>Actinomycetota</taxon>
        <taxon>Actinomycetes</taxon>
        <taxon>Micrococcales</taxon>
        <taxon>Microbacteriaceae</taxon>
        <taxon>Homoserinimonas</taxon>
    </lineage>
</organism>
<dbReference type="PROSITE" id="PS50968">
    <property type="entry name" value="BIOTINYL_LIPOYL"/>
    <property type="match status" value="1"/>
</dbReference>
<dbReference type="GO" id="GO:0005737">
    <property type="term" value="C:cytoplasm"/>
    <property type="evidence" value="ECO:0007669"/>
    <property type="project" value="TreeGrafter"/>
</dbReference>
<dbReference type="SUPFAM" id="SSF51230">
    <property type="entry name" value="Single hybrid motif"/>
    <property type="match status" value="1"/>
</dbReference>
<keyword evidence="5 6" id="KW-0012">Acyltransferase</keyword>
<gene>
    <name evidence="8" type="ORF">DF220_03215</name>
</gene>